<organism evidence="1 2">
    <name type="scientific">Durusdinium trenchii</name>
    <dbReference type="NCBI Taxonomy" id="1381693"/>
    <lineage>
        <taxon>Eukaryota</taxon>
        <taxon>Sar</taxon>
        <taxon>Alveolata</taxon>
        <taxon>Dinophyceae</taxon>
        <taxon>Suessiales</taxon>
        <taxon>Symbiodiniaceae</taxon>
        <taxon>Durusdinium</taxon>
    </lineage>
</organism>
<name>A0ABP0SSI0_9DINO</name>
<dbReference type="Proteomes" id="UP001642484">
    <property type="component" value="Unassembled WGS sequence"/>
</dbReference>
<comment type="caution">
    <text evidence="1">The sequence shown here is derived from an EMBL/GenBank/DDBJ whole genome shotgun (WGS) entry which is preliminary data.</text>
</comment>
<sequence length="511" mass="58332">MQPAASPALELAASWQAWPGSGGEPFPNHDCVQLPLPVLDWDSLRDGLTTSCGHTRHTRTLHCAAWIENWQDVVMTVLEKRFGGLASRGGFRASFEALDRALGAAWAECPLGTLTLQVARILMCLTEGDLECFVSHSSWISNELFQIPLTVIMGTEWPIFALLHSYDWSYPGIPRNNDYDCAYTNRSTLDWPRLLQALQDDSSRPDASWWLDLLRYTFDNKLAMSMYVSSSECLYGVYVLNMVKAMWSADTESSAFRIYSPYVQWIHYESLHLLGASHWRIFELFHHFTSLRRHNFRLDFTAQELGGLPWRAEGPWLQQLPREDHLKLLEGQVLRHHSESFGDLHRVLQTALRALRDDEPRLVYVTMVYGSMNRFIAGWASRAKLLQLRNLVLATLDSTAYELCLQHHGLCVRGQVSVLNKYTLLLVALQLGFDVMWLDFDIFLVRHPTKALQQASQGYDLLMGYDLESDCLCNGFFFIRHWAVVCLGTRLDRTLPHSIAGQTSGEETLKV</sequence>
<keyword evidence="2" id="KW-1185">Reference proteome</keyword>
<accession>A0ABP0SSI0</accession>
<reference evidence="1 2" key="1">
    <citation type="submission" date="2024-02" db="EMBL/GenBank/DDBJ databases">
        <authorList>
            <person name="Chen Y."/>
            <person name="Shah S."/>
            <person name="Dougan E. K."/>
            <person name="Thang M."/>
            <person name="Chan C."/>
        </authorList>
    </citation>
    <scope>NUCLEOTIDE SEQUENCE [LARGE SCALE GENOMIC DNA]</scope>
</reference>
<dbReference type="EMBL" id="CAXAMN010028140">
    <property type="protein sequence ID" value="CAK9115389.1"/>
    <property type="molecule type" value="Genomic_DNA"/>
</dbReference>
<evidence type="ECO:0000313" key="2">
    <source>
        <dbReference type="Proteomes" id="UP001642484"/>
    </source>
</evidence>
<proteinExistence type="predicted"/>
<gene>
    <name evidence="1" type="ORF">CCMP2556_LOCUS53334</name>
</gene>
<evidence type="ECO:0008006" key="3">
    <source>
        <dbReference type="Google" id="ProtNLM"/>
    </source>
</evidence>
<evidence type="ECO:0000313" key="1">
    <source>
        <dbReference type="EMBL" id="CAK9115389.1"/>
    </source>
</evidence>
<protein>
    <recommendedName>
        <fullName evidence="3">Nucleotide-diphospho-sugar transferase domain-containing protein</fullName>
    </recommendedName>
</protein>